<dbReference type="Proteomes" id="UP000542742">
    <property type="component" value="Unassembled WGS sequence"/>
</dbReference>
<comment type="caution">
    <text evidence="3">The sequence shown here is derived from an EMBL/GenBank/DDBJ whole genome shotgun (WGS) entry which is preliminary data.</text>
</comment>
<evidence type="ECO:0000313" key="3">
    <source>
        <dbReference type="EMBL" id="MBB4694135.1"/>
    </source>
</evidence>
<evidence type="ECO:0000256" key="1">
    <source>
        <dbReference type="ARBA" id="ARBA00006484"/>
    </source>
</evidence>
<dbReference type="Pfam" id="PF00106">
    <property type="entry name" value="adh_short"/>
    <property type="match status" value="1"/>
</dbReference>
<dbReference type="PANTHER" id="PTHR24320:SF148">
    <property type="entry name" value="NAD(P)-BINDING ROSSMANN-FOLD SUPERFAMILY PROTEIN"/>
    <property type="match status" value="1"/>
</dbReference>
<protein>
    <submittedName>
        <fullName evidence="3">NAD(P)-dependent dehydrogenase (Short-subunit alcohol dehydrogenase family)</fullName>
    </submittedName>
</protein>
<dbReference type="Gene3D" id="3.40.50.720">
    <property type="entry name" value="NAD(P)-binding Rossmann-like Domain"/>
    <property type="match status" value="1"/>
</dbReference>
<proteinExistence type="inferred from homology"/>
<gene>
    <name evidence="3" type="ORF">BKA14_004283</name>
</gene>
<keyword evidence="2" id="KW-0560">Oxidoreductase</keyword>
<organism evidence="3 4">
    <name type="scientific">Paractinoplanes abujensis</name>
    <dbReference type="NCBI Taxonomy" id="882441"/>
    <lineage>
        <taxon>Bacteria</taxon>
        <taxon>Bacillati</taxon>
        <taxon>Actinomycetota</taxon>
        <taxon>Actinomycetes</taxon>
        <taxon>Micromonosporales</taxon>
        <taxon>Micromonosporaceae</taxon>
        <taxon>Paractinoplanes</taxon>
    </lineage>
</organism>
<evidence type="ECO:0000313" key="4">
    <source>
        <dbReference type="Proteomes" id="UP000542742"/>
    </source>
</evidence>
<dbReference type="InterPro" id="IPR036291">
    <property type="entry name" value="NAD(P)-bd_dom_sf"/>
</dbReference>
<reference evidence="3 4" key="1">
    <citation type="submission" date="2020-08" db="EMBL/GenBank/DDBJ databases">
        <title>Sequencing the genomes of 1000 actinobacteria strains.</title>
        <authorList>
            <person name="Klenk H.-P."/>
        </authorList>
    </citation>
    <scope>NUCLEOTIDE SEQUENCE [LARGE SCALE GENOMIC DNA]</scope>
    <source>
        <strain evidence="3 4">DSM 45518</strain>
    </source>
</reference>
<sequence>MTAPTASDVLSGTDLTGKTAVVTGGASGIGRAAARALAAAGAHVIVPARRPFTADDLDVRPMDLTDLDSVRAFAATVERADIVIGSAGVMACPETRVGPGWEAQFATNHLGHYALIMHLWPALLAAGDARVVMVASGRSPDDRIRWGDVQFELGYDKWAAYTQSKLATILFAYQLDRLGAPHGVRAFSASPGWVLTPLQRHLTRAEMVDAGWVDADGTAIPGLFLTPEQGAATPVWAATTPVTRGGAYCRDLEPTPEYPTDAPEAAKLWDLSAQLTGLNLPGRPAGRPAAGLR</sequence>
<evidence type="ECO:0000256" key="2">
    <source>
        <dbReference type="ARBA" id="ARBA00023002"/>
    </source>
</evidence>
<keyword evidence="4" id="KW-1185">Reference proteome</keyword>
<dbReference type="PRINTS" id="PR00081">
    <property type="entry name" value="GDHRDH"/>
</dbReference>
<dbReference type="PANTHER" id="PTHR24320">
    <property type="entry name" value="RETINOL DEHYDROGENASE"/>
    <property type="match status" value="1"/>
</dbReference>
<dbReference type="GO" id="GO:0016491">
    <property type="term" value="F:oxidoreductase activity"/>
    <property type="evidence" value="ECO:0007669"/>
    <property type="project" value="UniProtKB-KW"/>
</dbReference>
<accession>A0A7W7G3F1</accession>
<dbReference type="SUPFAM" id="SSF51735">
    <property type="entry name" value="NAD(P)-binding Rossmann-fold domains"/>
    <property type="match status" value="1"/>
</dbReference>
<dbReference type="AlphaFoldDB" id="A0A7W7G3F1"/>
<dbReference type="RefSeq" id="WP_184952665.1">
    <property type="nucleotide sequence ID" value="NZ_BOMC01000039.1"/>
</dbReference>
<comment type="similarity">
    <text evidence="1">Belongs to the short-chain dehydrogenases/reductases (SDR) family.</text>
</comment>
<dbReference type="EMBL" id="JACHMF010000001">
    <property type="protein sequence ID" value="MBB4694135.1"/>
    <property type="molecule type" value="Genomic_DNA"/>
</dbReference>
<dbReference type="InterPro" id="IPR002347">
    <property type="entry name" value="SDR_fam"/>
</dbReference>
<name>A0A7W7G3F1_9ACTN</name>